<proteinExistence type="predicted"/>
<dbReference type="EMBL" id="FXAM01000004">
    <property type="protein sequence ID" value="SMF97753.1"/>
    <property type="molecule type" value="Genomic_DNA"/>
</dbReference>
<evidence type="ECO:0000313" key="2">
    <source>
        <dbReference type="EMBL" id="SMF97753.1"/>
    </source>
</evidence>
<feature type="region of interest" description="Disordered" evidence="1">
    <location>
        <begin position="345"/>
        <end position="366"/>
    </location>
</feature>
<reference evidence="2 3" key="1">
    <citation type="submission" date="2016-12" db="EMBL/GenBank/DDBJ databases">
        <authorList>
            <person name="Song W.-J."/>
            <person name="Kurnit D.M."/>
        </authorList>
    </citation>
    <scope>NUCLEOTIDE SEQUENCE [LARGE SCALE GENOMIC DNA]</scope>
    <source>
        <strain evidence="2 3">175</strain>
    </source>
</reference>
<dbReference type="AlphaFoldDB" id="A0A1Y6DAV7"/>
<keyword evidence="3" id="KW-1185">Reference proteome</keyword>
<organism evidence="2 3">
    <name type="scientific">Methylomagnum ishizawai</name>
    <dbReference type="NCBI Taxonomy" id="1760988"/>
    <lineage>
        <taxon>Bacteria</taxon>
        <taxon>Pseudomonadati</taxon>
        <taxon>Pseudomonadota</taxon>
        <taxon>Gammaproteobacteria</taxon>
        <taxon>Methylococcales</taxon>
        <taxon>Methylococcaceae</taxon>
        <taxon>Methylomagnum</taxon>
    </lineage>
</organism>
<dbReference type="OrthoDB" id="7308176at2"/>
<dbReference type="RefSeq" id="WP_085216773.1">
    <property type="nucleotide sequence ID" value="NZ_FXAM01000004.1"/>
</dbReference>
<dbReference type="STRING" id="1760988.SAMN02949497_0008"/>
<evidence type="ECO:0000313" key="3">
    <source>
        <dbReference type="Proteomes" id="UP000192923"/>
    </source>
</evidence>
<protein>
    <recommendedName>
        <fullName evidence="4">Replication initiator protein A</fullName>
    </recommendedName>
</protein>
<feature type="compositionally biased region" description="Basic and acidic residues" evidence="1">
    <location>
        <begin position="354"/>
        <end position="366"/>
    </location>
</feature>
<sequence length="366" mass="41596">MSAQPAPLVPPADTDFEGGQIDLFRAFLCNGPAERDRLSNTFDLWDSVPRYAISRQQMAKIRKEKGFLGIRQVVFQYRGRTLEARIQAARILDDKTRTETDYYPSANEELVEDALRKIAAEQRNAFFDRKNQRSGVVFTLYALREELRKQGHARSYQEIVLSLNILSGSIIELRATDGDSPKFFARSAYFPGISAVSRDKLEDDPQSKWIVQFHPLVTEAIDAVTYRQFNYAQMMGHRTQLARWLHKQLSLKFTFASLATSFEMRYSTIRRDSALLDGYGQQRQAVAAVDAAFAELKASGVLMLVKKNEIRSARGRIEDVVYTLSASMEFVGEMKTANKRHKNAIDVSQQAVDKPVDKSATDPDFR</sequence>
<evidence type="ECO:0008006" key="4">
    <source>
        <dbReference type="Google" id="ProtNLM"/>
    </source>
</evidence>
<accession>A0A1Y6DAV7</accession>
<gene>
    <name evidence="2" type="ORF">SAMN02949497_0008</name>
</gene>
<dbReference type="Proteomes" id="UP000192923">
    <property type="component" value="Unassembled WGS sequence"/>
</dbReference>
<evidence type="ECO:0000256" key="1">
    <source>
        <dbReference type="SAM" id="MobiDB-lite"/>
    </source>
</evidence>
<name>A0A1Y6DAV7_9GAMM</name>